<dbReference type="PANTHER" id="PTHR40396">
    <property type="entry name" value="ATPASE-LIKE PROTEIN"/>
    <property type="match status" value="1"/>
</dbReference>
<sequence>MLIEFNVTNYRSFWESQHLRMTASTAAELKESHTFAPASKETLRLLRSAVVYGPNASGKSNLIKALSFMREMVLHSAQGQEGDAIDASPFLFHESGDSLPGEFEVIFIADGVRYQYGFAVNNQRIVHEWLLAYPQSRAQRWFERSWNEKTLAYDWKFSTSFTGTRKLWQEATRANALFLSTAIQLNNEQMKPVFHWFRKISIIPHNAIMHRAFSVEHCQNEAHKQALLELLNAADLSIRDIRCEKKELEKEDLPPGMPRELRDKFLADVSGKKVVRVFLGHQMEDSDAIVWLPLEEESDGTQKLFDYAGPWLDGLKNGRIFMVDELNNSLHPHILRFILGLFHNAALNRENAQLIFTTHDTSLLDQEIMRRDQIWFMEKDRHNGSRLYPLSDFKPRNTEALERGYLQGRYGAIPFIGEVRF</sequence>
<evidence type="ECO:0000259" key="1">
    <source>
        <dbReference type="Pfam" id="PF13304"/>
    </source>
</evidence>
<comment type="caution">
    <text evidence="2">The sequence shown here is derived from an EMBL/GenBank/DDBJ whole genome shotgun (WGS) entry which is preliminary data.</text>
</comment>
<dbReference type="InterPro" id="IPR027417">
    <property type="entry name" value="P-loop_NTPase"/>
</dbReference>
<protein>
    <recommendedName>
        <fullName evidence="1">ATPase AAA-type core domain-containing protein</fullName>
    </recommendedName>
</protein>
<dbReference type="InterPro" id="IPR003959">
    <property type="entry name" value="ATPase_AAA_core"/>
</dbReference>
<dbReference type="EMBL" id="VLLC01000035">
    <property type="protein sequence ID" value="TWI65756.1"/>
    <property type="molecule type" value="Genomic_DNA"/>
</dbReference>
<name>A0A562RBK2_9BACT</name>
<dbReference type="Gene3D" id="3.40.50.300">
    <property type="entry name" value="P-loop containing nucleotide triphosphate hydrolases"/>
    <property type="match status" value="1"/>
</dbReference>
<proteinExistence type="predicted"/>
<keyword evidence="3" id="KW-1185">Reference proteome</keyword>
<dbReference type="OrthoDB" id="9809324at2"/>
<dbReference type="PANTHER" id="PTHR40396:SF1">
    <property type="entry name" value="ATPASE AAA-TYPE CORE DOMAIN-CONTAINING PROTEIN"/>
    <property type="match status" value="1"/>
</dbReference>
<accession>A0A562RBK2</accession>
<dbReference type="SUPFAM" id="SSF52540">
    <property type="entry name" value="P-loop containing nucleoside triphosphate hydrolases"/>
    <property type="match status" value="1"/>
</dbReference>
<reference evidence="2 3" key="1">
    <citation type="submission" date="2019-07" db="EMBL/GenBank/DDBJ databases">
        <title>Genome sequencing of 100 strains of the haloalkaliphilic chemolithoautotrophic sulfur-oxidizing bacterium Thioalkalivibrio.</title>
        <authorList>
            <person name="Muyzer G."/>
        </authorList>
    </citation>
    <scope>NUCLEOTIDE SEQUENCE [LARGE SCALE GENOMIC DNA]</scope>
    <source>
        <strain evidence="2 3">ASO4-4</strain>
    </source>
</reference>
<dbReference type="GO" id="GO:0005524">
    <property type="term" value="F:ATP binding"/>
    <property type="evidence" value="ECO:0007669"/>
    <property type="project" value="InterPro"/>
</dbReference>
<dbReference type="GO" id="GO:0016887">
    <property type="term" value="F:ATP hydrolysis activity"/>
    <property type="evidence" value="ECO:0007669"/>
    <property type="project" value="InterPro"/>
</dbReference>
<gene>
    <name evidence="2" type="ORF">LZ24_03033</name>
</gene>
<dbReference type="AlphaFoldDB" id="A0A562RBK2"/>
<organism evidence="2 3">
    <name type="scientific">Desulfobotulus alkaliphilus</name>
    <dbReference type="NCBI Taxonomy" id="622671"/>
    <lineage>
        <taxon>Bacteria</taxon>
        <taxon>Pseudomonadati</taxon>
        <taxon>Thermodesulfobacteriota</taxon>
        <taxon>Desulfobacteria</taxon>
        <taxon>Desulfobacterales</taxon>
        <taxon>Desulfobacteraceae</taxon>
        <taxon>Desulfobotulus</taxon>
    </lineage>
</organism>
<dbReference type="Proteomes" id="UP000318307">
    <property type="component" value="Unassembled WGS sequence"/>
</dbReference>
<evidence type="ECO:0000313" key="2">
    <source>
        <dbReference type="EMBL" id="TWI65756.1"/>
    </source>
</evidence>
<dbReference type="Pfam" id="PF13304">
    <property type="entry name" value="AAA_21"/>
    <property type="match status" value="1"/>
</dbReference>
<feature type="domain" description="ATPase AAA-type core" evidence="1">
    <location>
        <begin position="49"/>
        <end position="365"/>
    </location>
</feature>
<evidence type="ECO:0000313" key="3">
    <source>
        <dbReference type="Proteomes" id="UP000318307"/>
    </source>
</evidence>
<dbReference type="RefSeq" id="WP_144686528.1">
    <property type="nucleotide sequence ID" value="NZ_VLLC01000035.1"/>
</dbReference>